<dbReference type="GO" id="GO:0016020">
    <property type="term" value="C:membrane"/>
    <property type="evidence" value="ECO:0007669"/>
    <property type="project" value="UniProtKB-SubCell"/>
</dbReference>
<feature type="transmembrane region" description="Helical" evidence="6">
    <location>
        <begin position="88"/>
        <end position="106"/>
    </location>
</feature>
<dbReference type="RefSeq" id="WP_011813703.1">
    <property type="nucleotide sequence ID" value="NC_008789.1"/>
</dbReference>
<feature type="binding site" evidence="5">
    <location>
        <position position="198"/>
    </location>
    <ligand>
        <name>Zn(2+)</name>
        <dbReference type="ChEBI" id="CHEBI:29105"/>
    </ligand>
</feature>
<evidence type="ECO:0000313" key="7">
    <source>
        <dbReference type="EMBL" id="ABM61680.1"/>
    </source>
</evidence>
<feature type="transmembrane region" description="Helical" evidence="6">
    <location>
        <begin position="46"/>
        <end position="67"/>
    </location>
</feature>
<name>A1WVG8_HALHL</name>
<evidence type="ECO:0000256" key="6">
    <source>
        <dbReference type="SAM" id="Phobius"/>
    </source>
</evidence>
<evidence type="ECO:0000313" key="8">
    <source>
        <dbReference type="Proteomes" id="UP000000647"/>
    </source>
</evidence>
<accession>A1WVG8</accession>
<feature type="transmembrane region" description="Helical" evidence="6">
    <location>
        <begin position="139"/>
        <end position="160"/>
    </location>
</feature>
<dbReference type="Proteomes" id="UP000000647">
    <property type="component" value="Chromosome"/>
</dbReference>
<keyword evidence="5" id="KW-0862">Zinc</keyword>
<dbReference type="PANTHER" id="PTHR20855">
    <property type="entry name" value="ADIPOR/PROGESTIN RECEPTOR-RELATED"/>
    <property type="match status" value="1"/>
</dbReference>
<gene>
    <name evidence="7" type="ordered locus">Hhal_0904</name>
</gene>
<feature type="transmembrane region" description="Helical" evidence="6">
    <location>
        <begin position="166"/>
        <end position="187"/>
    </location>
</feature>
<dbReference type="HOGENOM" id="CLU_051078_1_2_6"/>
<dbReference type="AlphaFoldDB" id="A1WVG8"/>
<keyword evidence="5" id="KW-0479">Metal-binding</keyword>
<keyword evidence="2 6" id="KW-0812">Transmembrane</keyword>
<dbReference type="InterPro" id="IPR004254">
    <property type="entry name" value="AdipoR/HlyIII-related"/>
</dbReference>
<feature type="transmembrane region" description="Helical" evidence="6">
    <location>
        <begin position="21"/>
        <end position="40"/>
    </location>
</feature>
<dbReference type="PANTHER" id="PTHR20855:SF3">
    <property type="entry name" value="LD03007P"/>
    <property type="match status" value="1"/>
</dbReference>
<proteinExistence type="predicted"/>
<keyword evidence="4 6" id="KW-0472">Membrane</keyword>
<dbReference type="EMBL" id="CP000544">
    <property type="protein sequence ID" value="ABM61680.1"/>
    <property type="molecule type" value="Genomic_DNA"/>
</dbReference>
<evidence type="ECO:0000256" key="3">
    <source>
        <dbReference type="ARBA" id="ARBA00022989"/>
    </source>
</evidence>
<feature type="binding site" evidence="5">
    <location>
        <position position="194"/>
    </location>
    <ligand>
        <name>Zn(2+)</name>
        <dbReference type="ChEBI" id="CHEBI:29105"/>
    </ligand>
</feature>
<organism evidence="7 8">
    <name type="scientific">Halorhodospira halophila (strain DSM 244 / SL1)</name>
    <name type="common">Ectothiorhodospira halophila (strain DSM 244 / SL1)</name>
    <dbReference type="NCBI Taxonomy" id="349124"/>
    <lineage>
        <taxon>Bacteria</taxon>
        <taxon>Pseudomonadati</taxon>
        <taxon>Pseudomonadota</taxon>
        <taxon>Gammaproteobacteria</taxon>
        <taxon>Chromatiales</taxon>
        <taxon>Ectothiorhodospiraceae</taxon>
        <taxon>Halorhodospira</taxon>
    </lineage>
</organism>
<reference evidence="7 8" key="2">
    <citation type="journal article" date="2013" name="Stand. Genomic Sci.">
        <title>Complete genome sequence of Halorhodospira halophila SL1.</title>
        <authorList>
            <person name="Challacombe J.F."/>
            <person name="Majid S."/>
            <person name="Deole R."/>
            <person name="Brettin T.S."/>
            <person name="Bruce D."/>
            <person name="Delano S.F."/>
            <person name="Detter J.C."/>
            <person name="Gleasner C.D."/>
            <person name="Han C.S."/>
            <person name="Misra M."/>
            <person name="Reitenga K.G."/>
            <person name="Mikhailova N."/>
            <person name="Woyke T."/>
            <person name="Pitluck S."/>
            <person name="Nolan M."/>
            <person name="Land M.L."/>
            <person name="Saunders E."/>
            <person name="Tapia R."/>
            <person name="Lapidus A."/>
            <person name="Ivanova N."/>
            <person name="Hoff W.D."/>
        </authorList>
    </citation>
    <scope>NUCLEOTIDE SEQUENCE [LARGE SCALE GENOMIC DNA]</scope>
    <source>
        <strain evidence="8">DSM 244 / SL1</strain>
    </source>
</reference>
<dbReference type="OrthoDB" id="9813689at2"/>
<sequence>MSLCARPYSRAEQAADRILHWVAIAASLAGAAVLIALAAQRGEPTLIGSVTLYGLALIALFLSSALCNHNLTDHQSPRAERLRRLDHATIFFMIAATYTPFTVNALEPPYGWALLAFVWSVAGVGIGAKLLLPRPPGRLFSVILCLVLGWSVVIVIEPLVAALSTAGLVLLIAGGVLYSAGVLFYLWHHLPYHHVAWHGMVVAAAACHYAAILAGVVLAPEPTQL</sequence>
<dbReference type="KEGG" id="hha:Hhal_0904"/>
<dbReference type="eggNOG" id="COG1272">
    <property type="taxonomic scope" value="Bacteria"/>
</dbReference>
<evidence type="ECO:0000256" key="4">
    <source>
        <dbReference type="ARBA" id="ARBA00023136"/>
    </source>
</evidence>
<evidence type="ECO:0000256" key="2">
    <source>
        <dbReference type="ARBA" id="ARBA00022692"/>
    </source>
</evidence>
<feature type="binding site" evidence="5">
    <location>
        <position position="69"/>
    </location>
    <ligand>
        <name>Zn(2+)</name>
        <dbReference type="ChEBI" id="CHEBI:29105"/>
    </ligand>
</feature>
<reference evidence="8" key="1">
    <citation type="submission" date="2006-12" db="EMBL/GenBank/DDBJ databases">
        <title>Complete sequence of Halorhodospira halophila SL1.</title>
        <authorList>
            <consortium name="US DOE Joint Genome Institute"/>
            <person name="Copeland A."/>
            <person name="Lucas S."/>
            <person name="Lapidus A."/>
            <person name="Barry K."/>
            <person name="Detter J.C."/>
            <person name="Glavina del Rio T."/>
            <person name="Hammon N."/>
            <person name="Israni S."/>
            <person name="Dalin E."/>
            <person name="Tice H."/>
            <person name="Pitluck S."/>
            <person name="Saunders E."/>
            <person name="Brettin T."/>
            <person name="Bruce D."/>
            <person name="Han C."/>
            <person name="Tapia R."/>
            <person name="Schmutz J."/>
            <person name="Larimer F."/>
            <person name="Land M."/>
            <person name="Hauser L."/>
            <person name="Kyrpides N."/>
            <person name="Mikhailova N."/>
            <person name="Hoff W."/>
            <person name="Richardson P."/>
        </authorList>
    </citation>
    <scope>NUCLEOTIDE SEQUENCE [LARGE SCALE GENOMIC DNA]</scope>
    <source>
        <strain evidence="8">DSM 244 / SL1</strain>
    </source>
</reference>
<dbReference type="Pfam" id="PF03006">
    <property type="entry name" value="HlyIII"/>
    <property type="match status" value="1"/>
</dbReference>
<keyword evidence="8" id="KW-1185">Reference proteome</keyword>
<evidence type="ECO:0000256" key="5">
    <source>
        <dbReference type="PIRSR" id="PIRSR604254-1"/>
    </source>
</evidence>
<feature type="transmembrane region" description="Helical" evidence="6">
    <location>
        <begin position="199"/>
        <end position="219"/>
    </location>
</feature>
<feature type="transmembrane region" description="Helical" evidence="6">
    <location>
        <begin position="112"/>
        <end position="132"/>
    </location>
</feature>
<comment type="subcellular location">
    <subcellularLocation>
        <location evidence="1">Membrane</location>
        <topology evidence="1">Multi-pass membrane protein</topology>
    </subcellularLocation>
</comment>
<evidence type="ECO:0000256" key="1">
    <source>
        <dbReference type="ARBA" id="ARBA00004141"/>
    </source>
</evidence>
<dbReference type="GO" id="GO:0046872">
    <property type="term" value="F:metal ion binding"/>
    <property type="evidence" value="ECO:0007669"/>
    <property type="project" value="UniProtKB-KW"/>
</dbReference>
<protein>
    <submittedName>
        <fullName evidence="7">Hly-III family protein</fullName>
    </submittedName>
</protein>
<dbReference type="STRING" id="349124.Hhal_0904"/>
<keyword evidence="3 6" id="KW-1133">Transmembrane helix</keyword>